<gene>
    <name evidence="3" type="ORF">POL72_28505</name>
</gene>
<dbReference type="InterPro" id="IPR002921">
    <property type="entry name" value="Fungal_lipase-type"/>
</dbReference>
<dbReference type="Proteomes" id="UP001217485">
    <property type="component" value="Unassembled WGS sequence"/>
</dbReference>
<dbReference type="SUPFAM" id="SSF53474">
    <property type="entry name" value="alpha/beta-Hydrolases"/>
    <property type="match status" value="1"/>
</dbReference>
<dbReference type="InterPro" id="IPR044819">
    <property type="entry name" value="OBL-like"/>
</dbReference>
<protein>
    <submittedName>
        <fullName evidence="3">Lipase family protein</fullName>
    </submittedName>
</protein>
<sequence length="386" mass="42140">MRIEAVRVRKDVRSSASIAFARPVSENIDYMVNKPEGAHDDLIAGLLAVASVYAYSDIYTFAETMVETGLGGGAEIVGIANAIPEMFVDTNAYLIQTADKRLAVLSIRGTRMTNISNWFGDASIASVMYTTSSFVETFAGRIHGGFLQIASVMMPSIYRMLKYALKGYSICAGAVRENAKFQDCVTEASWRGEMNRPGTEREEEPGVAGHLPPLPPENAPNKLEALYITGHSLGGALAVLMAATLRWPLSEKLRGIYTYGQPMVGDKRTAERYQPKFGHKLYRHIYGVDVIPRLPPLTMGRFVHFGKEFASSHRGWVPRSGAVTPVCTGTGAAVLGLFGLLQEQLIGVPSLQRLPLPYSLADHKPLNYLYMSWADFVVGAAVPMIG</sequence>
<evidence type="ECO:0000313" key="4">
    <source>
        <dbReference type="Proteomes" id="UP001217485"/>
    </source>
</evidence>
<proteinExistence type="predicted"/>
<dbReference type="PANTHER" id="PTHR46086:SF3">
    <property type="entry name" value="TRIACYLGLYCEROL LIPASE OBL1"/>
    <property type="match status" value="1"/>
</dbReference>
<organism evidence="3 4">
    <name type="scientific">Sorangium atrum</name>
    <dbReference type="NCBI Taxonomy" id="2995308"/>
    <lineage>
        <taxon>Bacteria</taxon>
        <taxon>Pseudomonadati</taxon>
        <taxon>Myxococcota</taxon>
        <taxon>Polyangia</taxon>
        <taxon>Polyangiales</taxon>
        <taxon>Polyangiaceae</taxon>
        <taxon>Sorangium</taxon>
    </lineage>
</organism>
<evidence type="ECO:0000256" key="1">
    <source>
        <dbReference type="SAM" id="MobiDB-lite"/>
    </source>
</evidence>
<dbReference type="PANTHER" id="PTHR46086">
    <property type="entry name" value="ALPHA/BETA-HYDROLASES SUPERFAMILY PROTEIN"/>
    <property type="match status" value="1"/>
</dbReference>
<dbReference type="Gene3D" id="3.40.50.1820">
    <property type="entry name" value="alpha/beta hydrolase"/>
    <property type="match status" value="1"/>
</dbReference>
<dbReference type="CDD" id="cd00519">
    <property type="entry name" value="Lipase_3"/>
    <property type="match status" value="1"/>
</dbReference>
<dbReference type="RefSeq" id="WP_272099013.1">
    <property type="nucleotide sequence ID" value="NZ_JAQNDK010000003.1"/>
</dbReference>
<reference evidence="3 4" key="1">
    <citation type="submission" date="2023-01" db="EMBL/GenBank/DDBJ databases">
        <title>Minimal conservation of predation-associated metabolite biosynthetic gene clusters underscores biosynthetic potential of Myxococcota including descriptions for ten novel species: Archangium lansinium sp. nov., Myxococcus landrumus sp. nov., Nannocystis bai.</title>
        <authorList>
            <person name="Ahearne A."/>
            <person name="Stevens C."/>
            <person name="Dowd S."/>
        </authorList>
    </citation>
    <scope>NUCLEOTIDE SEQUENCE [LARGE SCALE GENOMIC DNA]</scope>
    <source>
        <strain evidence="3 4">WIWO2</strain>
    </source>
</reference>
<dbReference type="EMBL" id="JAQNDK010000003">
    <property type="protein sequence ID" value="MDC0681716.1"/>
    <property type="molecule type" value="Genomic_DNA"/>
</dbReference>
<dbReference type="Pfam" id="PF01764">
    <property type="entry name" value="Lipase_3"/>
    <property type="match status" value="1"/>
</dbReference>
<keyword evidence="4" id="KW-1185">Reference proteome</keyword>
<name>A0ABT5C5L5_9BACT</name>
<feature type="region of interest" description="Disordered" evidence="1">
    <location>
        <begin position="193"/>
        <end position="214"/>
    </location>
</feature>
<comment type="caution">
    <text evidence="3">The sequence shown here is derived from an EMBL/GenBank/DDBJ whole genome shotgun (WGS) entry which is preliminary data.</text>
</comment>
<evidence type="ECO:0000313" key="3">
    <source>
        <dbReference type="EMBL" id="MDC0681716.1"/>
    </source>
</evidence>
<feature type="domain" description="Fungal lipase-type" evidence="2">
    <location>
        <begin position="225"/>
        <end position="297"/>
    </location>
</feature>
<evidence type="ECO:0000259" key="2">
    <source>
        <dbReference type="Pfam" id="PF01764"/>
    </source>
</evidence>
<dbReference type="InterPro" id="IPR029058">
    <property type="entry name" value="AB_hydrolase_fold"/>
</dbReference>
<accession>A0ABT5C5L5</accession>